<feature type="transmembrane region" description="Helical" evidence="1">
    <location>
        <begin position="182"/>
        <end position="197"/>
    </location>
</feature>
<evidence type="ECO:0000313" key="3">
    <source>
        <dbReference type="Proteomes" id="UP000229630"/>
    </source>
</evidence>
<evidence type="ECO:0000313" key="2">
    <source>
        <dbReference type="EMBL" id="ATV27299.1"/>
    </source>
</evidence>
<keyword evidence="1" id="KW-1133">Transmembrane helix</keyword>
<reference evidence="2 3" key="1">
    <citation type="submission" date="2017-11" db="EMBL/GenBank/DDBJ databases">
        <title>Genome sequencing of Prevotella intermedia KCOM 2837.</title>
        <authorList>
            <person name="Kook J.-K."/>
            <person name="Park S.-N."/>
            <person name="Lim Y.K."/>
        </authorList>
    </citation>
    <scope>NUCLEOTIDE SEQUENCE [LARGE SCALE GENOMIC DNA]</scope>
    <source>
        <strain evidence="2 3">KCOM 2837</strain>
    </source>
</reference>
<protein>
    <submittedName>
        <fullName evidence="2">Uncharacterized protein</fullName>
    </submittedName>
</protein>
<dbReference type="Proteomes" id="UP000229630">
    <property type="component" value="Chromosome 2"/>
</dbReference>
<sequence length="198" mass="23702">MKRRKKPKSMCMKTRYKILIIFLQLFAFFSYIGCFVYLTYKADKELIFVDIPVKYTKGDITGKEYGITITRDRGSHTIHLESNKFPDKHFKAHYYMSFPYPQRSFDSIIESHPKTLQCYLEPDFREKQGKYTPFVYSGQREKSSVYYLNLVSYVKYEYGFLWIFLSIFILLMCLFTEKIKSKILLVVMLLSTIFFILI</sequence>
<accession>A0A2D3L9N2</accession>
<dbReference type="EMBL" id="CP024724">
    <property type="protein sequence ID" value="ATV27299.1"/>
    <property type="molecule type" value="Genomic_DNA"/>
</dbReference>
<keyword evidence="1" id="KW-0472">Membrane</keyword>
<feature type="transmembrane region" description="Helical" evidence="1">
    <location>
        <begin position="158"/>
        <end position="175"/>
    </location>
</feature>
<gene>
    <name evidence="2" type="ORF">CTM62_11035</name>
</gene>
<proteinExistence type="predicted"/>
<evidence type="ECO:0000256" key="1">
    <source>
        <dbReference type="SAM" id="Phobius"/>
    </source>
</evidence>
<keyword evidence="1" id="KW-0812">Transmembrane</keyword>
<name>A0A2D3L9N2_PREIN</name>
<organism evidence="2 3">
    <name type="scientific">Prevotella intermedia</name>
    <dbReference type="NCBI Taxonomy" id="28131"/>
    <lineage>
        <taxon>Bacteria</taxon>
        <taxon>Pseudomonadati</taxon>
        <taxon>Bacteroidota</taxon>
        <taxon>Bacteroidia</taxon>
        <taxon>Bacteroidales</taxon>
        <taxon>Prevotellaceae</taxon>
        <taxon>Prevotella</taxon>
    </lineage>
</organism>
<dbReference type="AlphaFoldDB" id="A0A2D3L9N2"/>